<organism evidence="1 2">
    <name type="scientific">Acanthoscelides obtectus</name>
    <name type="common">Bean weevil</name>
    <name type="synonym">Bruchus obtectus</name>
    <dbReference type="NCBI Taxonomy" id="200917"/>
    <lineage>
        <taxon>Eukaryota</taxon>
        <taxon>Metazoa</taxon>
        <taxon>Ecdysozoa</taxon>
        <taxon>Arthropoda</taxon>
        <taxon>Hexapoda</taxon>
        <taxon>Insecta</taxon>
        <taxon>Pterygota</taxon>
        <taxon>Neoptera</taxon>
        <taxon>Endopterygota</taxon>
        <taxon>Coleoptera</taxon>
        <taxon>Polyphaga</taxon>
        <taxon>Cucujiformia</taxon>
        <taxon>Chrysomeloidea</taxon>
        <taxon>Chrysomelidae</taxon>
        <taxon>Bruchinae</taxon>
        <taxon>Bruchini</taxon>
        <taxon>Acanthoscelides</taxon>
    </lineage>
</organism>
<name>A0A9P0JIT5_ACAOB</name>
<gene>
    <name evidence="1" type="ORF">ACAOBT_LOCUS881</name>
</gene>
<keyword evidence="2" id="KW-1185">Reference proteome</keyword>
<dbReference type="Proteomes" id="UP001152888">
    <property type="component" value="Unassembled WGS sequence"/>
</dbReference>
<accession>A0A9P0JIT5</accession>
<proteinExistence type="predicted"/>
<reference evidence="1" key="1">
    <citation type="submission" date="2022-03" db="EMBL/GenBank/DDBJ databases">
        <authorList>
            <person name="Sayadi A."/>
        </authorList>
    </citation>
    <scope>NUCLEOTIDE SEQUENCE</scope>
</reference>
<evidence type="ECO:0000313" key="1">
    <source>
        <dbReference type="EMBL" id="CAH1955075.1"/>
    </source>
</evidence>
<comment type="caution">
    <text evidence="1">The sequence shown here is derived from an EMBL/GenBank/DDBJ whole genome shotgun (WGS) entry which is preliminary data.</text>
</comment>
<dbReference type="EMBL" id="CAKOFQ010006658">
    <property type="protein sequence ID" value="CAH1955075.1"/>
    <property type="molecule type" value="Genomic_DNA"/>
</dbReference>
<dbReference type="AlphaFoldDB" id="A0A9P0JIT5"/>
<protein>
    <submittedName>
        <fullName evidence="1">Uncharacterized protein</fullName>
    </submittedName>
</protein>
<sequence length="83" mass="9453">MTEQEFSGKFFWTCEEIQGLLVYGSIVESSCIVEIKTTHLFFFGHVKLSLHPFGIQKVMTQPTYFYLARTLSAALAYSSSGFR</sequence>
<evidence type="ECO:0000313" key="2">
    <source>
        <dbReference type="Proteomes" id="UP001152888"/>
    </source>
</evidence>